<keyword evidence="4" id="KW-0575">Peroxidase</keyword>
<dbReference type="Pfam" id="PF00578">
    <property type="entry name" value="AhpC-TSA"/>
    <property type="match status" value="1"/>
</dbReference>
<dbReference type="PANTHER" id="PTHR42852:SF17">
    <property type="entry name" value="THIOREDOXIN-LIKE PROTEIN HI_1115"/>
    <property type="match status" value="1"/>
</dbReference>
<dbReference type="PROSITE" id="PS00194">
    <property type="entry name" value="THIOREDOXIN_1"/>
    <property type="match status" value="1"/>
</dbReference>
<dbReference type="SUPFAM" id="SSF52833">
    <property type="entry name" value="Thioredoxin-like"/>
    <property type="match status" value="1"/>
</dbReference>
<dbReference type="EMBL" id="JBHSFW010000002">
    <property type="protein sequence ID" value="MFC4618605.1"/>
    <property type="molecule type" value="Genomic_DNA"/>
</dbReference>
<dbReference type="InterPro" id="IPR050553">
    <property type="entry name" value="Thioredoxin_ResA/DsbE_sf"/>
</dbReference>
<gene>
    <name evidence="4" type="ORF">ACFO4N_07630</name>
</gene>
<proteinExistence type="predicted"/>
<dbReference type="CDD" id="cd02966">
    <property type="entry name" value="TlpA_like_family"/>
    <property type="match status" value="1"/>
</dbReference>
<keyword evidence="1" id="KW-1015">Disulfide bond</keyword>
<evidence type="ECO:0000256" key="2">
    <source>
        <dbReference type="SAM" id="MobiDB-lite"/>
    </source>
</evidence>
<evidence type="ECO:0000259" key="3">
    <source>
        <dbReference type="PROSITE" id="PS51352"/>
    </source>
</evidence>
<dbReference type="PROSITE" id="PS51352">
    <property type="entry name" value="THIOREDOXIN_2"/>
    <property type="match status" value="1"/>
</dbReference>
<evidence type="ECO:0000256" key="1">
    <source>
        <dbReference type="ARBA" id="ARBA00023157"/>
    </source>
</evidence>
<dbReference type="InterPro" id="IPR036249">
    <property type="entry name" value="Thioredoxin-like_sf"/>
</dbReference>
<sequence length="197" mass="21857">MWKKLLPVIFLVALAAWGVYDYIHKHQSDSLVQSNKKTEKTKPPKTSDDPPSVMGKIGLAVGNQAPDFTLKNFAGKTVNLSDFRGKNVIINFWASWCPPCRAEIPELESYYQSHKNKAFTILAVDVTSTEATVSGVKSFVQKNHMSYPVVLDAEGDVSSAYGVMSLPTSYFIDSKGIIKYKVIGAMTTDTIKQVWED</sequence>
<dbReference type="GO" id="GO:0140824">
    <property type="term" value="F:thioredoxin-dependent peroxiredoxin activity"/>
    <property type="evidence" value="ECO:0007669"/>
    <property type="project" value="UniProtKB-EC"/>
</dbReference>
<dbReference type="InterPro" id="IPR000866">
    <property type="entry name" value="AhpC/TSA"/>
</dbReference>
<comment type="caution">
    <text evidence="4">The sequence shown here is derived from an EMBL/GenBank/DDBJ whole genome shotgun (WGS) entry which is preliminary data.</text>
</comment>
<accession>A0ABV9GPL2</accession>
<feature type="region of interest" description="Disordered" evidence="2">
    <location>
        <begin position="33"/>
        <end position="52"/>
    </location>
</feature>
<evidence type="ECO:0000313" key="4">
    <source>
        <dbReference type="EMBL" id="MFC4618605.1"/>
    </source>
</evidence>
<keyword evidence="5" id="KW-1185">Reference proteome</keyword>
<dbReference type="InterPro" id="IPR013766">
    <property type="entry name" value="Thioredoxin_domain"/>
</dbReference>
<dbReference type="Proteomes" id="UP001596022">
    <property type="component" value="Unassembled WGS sequence"/>
</dbReference>
<reference evidence="5" key="1">
    <citation type="journal article" date="2019" name="Int. J. Syst. Evol. Microbiol.">
        <title>The Global Catalogue of Microorganisms (GCM) 10K type strain sequencing project: providing services to taxonomists for standard genome sequencing and annotation.</title>
        <authorList>
            <consortium name="The Broad Institute Genomics Platform"/>
            <consortium name="The Broad Institute Genome Sequencing Center for Infectious Disease"/>
            <person name="Wu L."/>
            <person name="Ma J."/>
        </authorList>
    </citation>
    <scope>NUCLEOTIDE SEQUENCE [LARGE SCALE GENOMIC DNA]</scope>
    <source>
        <strain evidence="5">CGMCC 1.16306</strain>
    </source>
</reference>
<feature type="domain" description="Thioredoxin" evidence="3">
    <location>
        <begin position="59"/>
        <end position="197"/>
    </location>
</feature>
<keyword evidence="4" id="KW-0560">Oxidoreductase</keyword>
<evidence type="ECO:0000313" key="5">
    <source>
        <dbReference type="Proteomes" id="UP001596022"/>
    </source>
</evidence>
<dbReference type="EC" id="1.11.1.24" evidence="4"/>
<dbReference type="RefSeq" id="WP_376845647.1">
    <property type="nucleotide sequence ID" value="NZ_JBHSFW010000002.1"/>
</dbReference>
<name>A0ABV9GPL2_9BACL</name>
<protein>
    <submittedName>
        <fullName evidence="4">Peroxiredoxin family protein</fullName>
        <ecNumber evidence="4">1.11.1.24</ecNumber>
    </submittedName>
</protein>
<feature type="compositionally biased region" description="Basic and acidic residues" evidence="2">
    <location>
        <begin position="36"/>
        <end position="48"/>
    </location>
</feature>
<dbReference type="PANTHER" id="PTHR42852">
    <property type="entry name" value="THIOL:DISULFIDE INTERCHANGE PROTEIN DSBE"/>
    <property type="match status" value="1"/>
</dbReference>
<dbReference type="Gene3D" id="3.40.30.10">
    <property type="entry name" value="Glutaredoxin"/>
    <property type="match status" value="1"/>
</dbReference>
<dbReference type="InterPro" id="IPR017937">
    <property type="entry name" value="Thioredoxin_CS"/>
</dbReference>
<organism evidence="4 5">
    <name type="scientific">Camelliibacillus cellulosilyticus</name>
    <dbReference type="NCBI Taxonomy" id="2174486"/>
    <lineage>
        <taxon>Bacteria</taxon>
        <taxon>Bacillati</taxon>
        <taxon>Bacillota</taxon>
        <taxon>Bacilli</taxon>
        <taxon>Bacillales</taxon>
        <taxon>Sporolactobacillaceae</taxon>
        <taxon>Camelliibacillus</taxon>
    </lineage>
</organism>